<keyword evidence="2" id="KW-1185">Reference proteome</keyword>
<dbReference type="OrthoDB" id="7988809at2"/>
<proteinExistence type="predicted"/>
<organism evidence="1 2">
    <name type="scientific">Methylobacterium gossipiicola</name>
    <dbReference type="NCBI Taxonomy" id="582675"/>
    <lineage>
        <taxon>Bacteria</taxon>
        <taxon>Pseudomonadati</taxon>
        <taxon>Pseudomonadota</taxon>
        <taxon>Alphaproteobacteria</taxon>
        <taxon>Hyphomicrobiales</taxon>
        <taxon>Methylobacteriaceae</taxon>
        <taxon>Methylobacterium</taxon>
    </lineage>
</organism>
<reference evidence="2" key="1">
    <citation type="submission" date="2016-10" db="EMBL/GenBank/DDBJ databases">
        <authorList>
            <person name="Varghese N."/>
            <person name="Submissions S."/>
        </authorList>
    </citation>
    <scope>NUCLEOTIDE SEQUENCE [LARGE SCALE GENOMIC DNA]</scope>
    <source>
        <strain evidence="2">Gh-105</strain>
    </source>
</reference>
<accession>A0A1I2TR21</accession>
<dbReference type="AlphaFoldDB" id="A0A1I2TR21"/>
<gene>
    <name evidence="1" type="ORF">SAMN05192565_107146</name>
</gene>
<name>A0A1I2TR21_9HYPH</name>
<dbReference type="STRING" id="582675.SAMN05192565_107146"/>
<sequence>MSGGSKTTTTTQNSKTDPYAAAVPSLQKIVDAGNKAFDSGVGSQVYGGQRVAGLGDTTRAGLDAMKANAGATTGTASAGNGFLGDLLAGGGSTSGTRGATAALSGVDPTVNTSGVSSAAARLADPNSVARTTGAALAGGAYGTDTAALTTLADGLATGPSQTRTSLQDVADGKFLGGANPFLDDIINRSSNEAASQVGQKFAASGRYGSGRFAAATADAVANVGTQARYADYEAERARQANAATAIDSAENARAGTVGGLYQGIAGINSGNGGLAATGANLSLNADGSALTGANALASLEGSNADRSLARAGALLSGAQSDRAAGLSGLGQVSTVQNDLLTPGRTLASVGAAEDEARQQELASAQDVFNEQQSAPWRQAGLLSELALPVAASGNTTTGTTTQKVPQASLLQQLLGGGLAIAGTASKFYKPV</sequence>
<dbReference type="EMBL" id="FOPM01000007">
    <property type="protein sequence ID" value="SFG64916.1"/>
    <property type="molecule type" value="Genomic_DNA"/>
</dbReference>
<protein>
    <submittedName>
        <fullName evidence="1">Uncharacterized protein</fullName>
    </submittedName>
</protein>
<dbReference type="RefSeq" id="WP_091970734.1">
    <property type="nucleotide sequence ID" value="NZ_FOPM01000007.1"/>
</dbReference>
<dbReference type="Proteomes" id="UP000199229">
    <property type="component" value="Unassembled WGS sequence"/>
</dbReference>
<evidence type="ECO:0000313" key="1">
    <source>
        <dbReference type="EMBL" id="SFG64916.1"/>
    </source>
</evidence>
<evidence type="ECO:0000313" key="2">
    <source>
        <dbReference type="Proteomes" id="UP000199229"/>
    </source>
</evidence>